<accession>A0AAD1R2R6</accession>
<organism evidence="1 2">
    <name type="scientific">Pelobates cultripes</name>
    <name type="common">Western spadefoot toad</name>
    <dbReference type="NCBI Taxonomy" id="61616"/>
    <lineage>
        <taxon>Eukaryota</taxon>
        <taxon>Metazoa</taxon>
        <taxon>Chordata</taxon>
        <taxon>Craniata</taxon>
        <taxon>Vertebrata</taxon>
        <taxon>Euteleostomi</taxon>
        <taxon>Amphibia</taxon>
        <taxon>Batrachia</taxon>
        <taxon>Anura</taxon>
        <taxon>Pelobatoidea</taxon>
        <taxon>Pelobatidae</taxon>
        <taxon>Pelobates</taxon>
    </lineage>
</organism>
<proteinExistence type="predicted"/>
<gene>
    <name evidence="1" type="ORF">PECUL_23A046685</name>
</gene>
<dbReference type="Proteomes" id="UP001295444">
    <property type="component" value="Chromosome 01"/>
</dbReference>
<dbReference type="AlphaFoldDB" id="A0AAD1R2R6"/>
<evidence type="ECO:0000313" key="1">
    <source>
        <dbReference type="EMBL" id="CAH2222706.1"/>
    </source>
</evidence>
<protein>
    <submittedName>
        <fullName evidence="1">Uncharacterized protein</fullName>
    </submittedName>
</protein>
<sequence>MSSSPVYELFGHRAAPVTWLSQTAQAGLTPSHLVTSPGSHRSHSVLRQLRDLKGKSALSTASQGPVHPRTFLDAVNPERQQGFLKKEL</sequence>
<keyword evidence="2" id="KW-1185">Reference proteome</keyword>
<dbReference type="EMBL" id="OW240912">
    <property type="protein sequence ID" value="CAH2222706.1"/>
    <property type="molecule type" value="Genomic_DNA"/>
</dbReference>
<reference evidence="1" key="1">
    <citation type="submission" date="2022-03" db="EMBL/GenBank/DDBJ databases">
        <authorList>
            <person name="Alioto T."/>
            <person name="Alioto T."/>
            <person name="Gomez Garrido J."/>
        </authorList>
    </citation>
    <scope>NUCLEOTIDE SEQUENCE</scope>
</reference>
<evidence type="ECO:0000313" key="2">
    <source>
        <dbReference type="Proteomes" id="UP001295444"/>
    </source>
</evidence>
<name>A0AAD1R2R6_PELCU</name>